<keyword evidence="2" id="KW-0808">Transferase</keyword>
<dbReference type="Pfam" id="PF06962">
    <property type="entry name" value="rRNA_methylase"/>
    <property type="match status" value="1"/>
</dbReference>
<dbReference type="Gene3D" id="3.40.630.30">
    <property type="match status" value="1"/>
</dbReference>
<sequence length="285" mass="30876">MKLAEIPGGFALYKEKTAVGRCEVTATAQGAALTLLTIVPEWRRKGYGSYLLKEVLRRFGGYDKETATVFTAPLPGDEGERAFWEKFGFRAEGAQLCRRRTPDLTAVKFVQDFLTSRLAEPKLLVDATCGNGGDTAFLCRLAGKEGRVLGFDIQPEAIASTERNLAAKGLSAELHCDSHANLLQYVTPGTADAVMFNFGWLPGADHNVFSHASSSIPALEAALDALRPGGVLSAILYSGRVIGSDEKTEILNWMRTLPLSRCTVLVCGFANWAETAPLPCFVLKK</sequence>
<organism evidence="2 3">
    <name type="scientific">Faecalibacterium prausnitzii</name>
    <dbReference type="NCBI Taxonomy" id="853"/>
    <lineage>
        <taxon>Bacteria</taxon>
        <taxon>Bacillati</taxon>
        <taxon>Bacillota</taxon>
        <taxon>Clostridia</taxon>
        <taxon>Eubacteriales</taxon>
        <taxon>Oscillospiraceae</taxon>
        <taxon>Faecalibacterium</taxon>
    </lineage>
</organism>
<protein>
    <submittedName>
        <fullName evidence="2">rRNA methyltransferase</fullName>
    </submittedName>
</protein>
<dbReference type="PROSITE" id="PS51186">
    <property type="entry name" value="GNAT"/>
    <property type="match status" value="1"/>
</dbReference>
<dbReference type="Pfam" id="PF13508">
    <property type="entry name" value="Acetyltransf_7"/>
    <property type="match status" value="1"/>
</dbReference>
<gene>
    <name evidence="2" type="ORF">CGS58_14115</name>
</gene>
<dbReference type="AlphaFoldDB" id="A0A2A7AM24"/>
<comment type="caution">
    <text evidence="2">The sequence shown here is derived from an EMBL/GenBank/DDBJ whole genome shotgun (WGS) entry which is preliminary data.</text>
</comment>
<evidence type="ECO:0000259" key="1">
    <source>
        <dbReference type="PROSITE" id="PS51186"/>
    </source>
</evidence>
<dbReference type="Gene3D" id="3.40.50.150">
    <property type="entry name" value="Vaccinia Virus protein VP39"/>
    <property type="match status" value="1"/>
</dbReference>
<dbReference type="InterPro" id="IPR000182">
    <property type="entry name" value="GNAT_dom"/>
</dbReference>
<feature type="domain" description="N-acetyltransferase" evidence="1">
    <location>
        <begin position="1"/>
        <end position="114"/>
    </location>
</feature>
<dbReference type="CDD" id="cd04301">
    <property type="entry name" value="NAT_SF"/>
    <property type="match status" value="1"/>
</dbReference>
<name>A0A2A7AM24_9FIRM</name>
<dbReference type="PANTHER" id="PTHR35276">
    <property type="entry name" value="S-ADENOSYL-L-METHIONINE-DEPENDENT METHYLTRANSFERASES SUPERFAMILY PROTEIN"/>
    <property type="match status" value="1"/>
</dbReference>
<evidence type="ECO:0000313" key="2">
    <source>
        <dbReference type="EMBL" id="PDX80048.1"/>
    </source>
</evidence>
<dbReference type="GO" id="GO:0008168">
    <property type="term" value="F:methyltransferase activity"/>
    <property type="evidence" value="ECO:0007669"/>
    <property type="project" value="UniProtKB-KW"/>
</dbReference>
<dbReference type="Proteomes" id="UP000220005">
    <property type="component" value="Unassembled WGS sequence"/>
</dbReference>
<dbReference type="SUPFAM" id="SSF55729">
    <property type="entry name" value="Acyl-CoA N-acyltransferases (Nat)"/>
    <property type="match status" value="1"/>
</dbReference>
<keyword evidence="2" id="KW-0489">Methyltransferase</keyword>
<dbReference type="InterPro" id="IPR029063">
    <property type="entry name" value="SAM-dependent_MTases_sf"/>
</dbReference>
<evidence type="ECO:0000313" key="3">
    <source>
        <dbReference type="Proteomes" id="UP000220005"/>
    </source>
</evidence>
<dbReference type="InterPro" id="IPR016181">
    <property type="entry name" value="Acyl_CoA_acyltransferase"/>
</dbReference>
<accession>A0A2A7AM24</accession>
<dbReference type="GO" id="GO:0016747">
    <property type="term" value="F:acyltransferase activity, transferring groups other than amino-acyl groups"/>
    <property type="evidence" value="ECO:0007669"/>
    <property type="project" value="InterPro"/>
</dbReference>
<dbReference type="InterPro" id="IPR010719">
    <property type="entry name" value="MnmM_MeTrfase"/>
</dbReference>
<dbReference type="GO" id="GO:0032259">
    <property type="term" value="P:methylation"/>
    <property type="evidence" value="ECO:0007669"/>
    <property type="project" value="UniProtKB-KW"/>
</dbReference>
<dbReference type="EMBL" id="NMTY01000033">
    <property type="protein sequence ID" value="PDX80048.1"/>
    <property type="molecule type" value="Genomic_DNA"/>
</dbReference>
<reference evidence="2 3" key="1">
    <citation type="journal article" date="2017" name="Front. Microbiol.">
        <title>New Insights into the Diversity of the Genus Faecalibacterium.</title>
        <authorList>
            <person name="Benevides L."/>
            <person name="Burman S."/>
            <person name="Martin R."/>
            <person name="Robert V."/>
            <person name="Thomas M."/>
            <person name="Miquel S."/>
            <person name="Chain F."/>
            <person name="Sokol H."/>
            <person name="Bermudez-Humaran L.G."/>
            <person name="Morrison M."/>
            <person name="Langella P."/>
            <person name="Azevedo V.A."/>
            <person name="Chatel J.M."/>
            <person name="Soares S."/>
        </authorList>
    </citation>
    <scope>NUCLEOTIDE SEQUENCE [LARGE SCALE GENOMIC DNA]</scope>
    <source>
        <strain evidence="2 3">CNCM I 4575</strain>
    </source>
</reference>
<dbReference type="RefSeq" id="WP_097840301.1">
    <property type="nucleotide sequence ID" value="NZ_NMTY01000033.1"/>
</dbReference>
<proteinExistence type="predicted"/>
<dbReference type="SUPFAM" id="SSF53335">
    <property type="entry name" value="S-adenosyl-L-methionine-dependent methyltransferases"/>
    <property type="match status" value="1"/>
</dbReference>
<dbReference type="PANTHER" id="PTHR35276:SF1">
    <property type="entry name" value="TRNA (MNM(5)S(2)U34)-METHYLTRANSFERASE, CHLOROPLASTIC"/>
    <property type="match status" value="1"/>
</dbReference>
<dbReference type="CDD" id="cd02440">
    <property type="entry name" value="AdoMet_MTases"/>
    <property type="match status" value="1"/>
</dbReference>